<feature type="region of interest" description="Disordered" evidence="1">
    <location>
        <begin position="256"/>
        <end position="295"/>
    </location>
</feature>
<dbReference type="Pfam" id="PF18096">
    <property type="entry name" value="Thump_like"/>
    <property type="match status" value="1"/>
</dbReference>
<dbReference type="Gene3D" id="3.40.50.150">
    <property type="entry name" value="Vaccinia Virus protein VP39"/>
    <property type="match status" value="1"/>
</dbReference>
<dbReference type="SUPFAM" id="SSF53335">
    <property type="entry name" value="S-adenosyl-L-methionine-dependent methyltransferases"/>
    <property type="match status" value="1"/>
</dbReference>
<dbReference type="HOGENOM" id="CLU_038123_1_0_11"/>
<accession>U3GXT6</accession>
<dbReference type="AlphaFoldDB" id="U3GXT6"/>
<evidence type="ECO:0000259" key="2">
    <source>
        <dbReference type="Pfam" id="PF18096"/>
    </source>
</evidence>
<dbReference type="eggNOG" id="COG0116">
    <property type="taxonomic scope" value="Bacteria"/>
</dbReference>
<dbReference type="GeneID" id="78250037"/>
<evidence type="ECO:0000313" key="4">
    <source>
        <dbReference type="Proteomes" id="UP000016943"/>
    </source>
</evidence>
<reference evidence="3 4" key="1">
    <citation type="journal article" date="2013" name="Genome Announc.">
        <title>Whole-Genome Sequence of the Clinical Strain Corynebacterium argentoratense DSM 44202, Isolated from a Human Throat Specimen.</title>
        <authorList>
            <person name="Bomholt C."/>
            <person name="Glaub A."/>
            <person name="Gravermann K."/>
            <person name="Albersmeier A."/>
            <person name="Brinkrolf K."/>
            <person name="Ruckert C."/>
            <person name="Tauch A."/>
        </authorList>
    </citation>
    <scope>NUCLEOTIDE SEQUENCE [LARGE SCALE GENOMIC DNA]</scope>
    <source>
        <strain evidence="3">DSM 44202</strain>
    </source>
</reference>
<dbReference type="RefSeq" id="WP_020976551.1">
    <property type="nucleotide sequence ID" value="NC_022198.1"/>
</dbReference>
<dbReference type="Proteomes" id="UP000016943">
    <property type="component" value="Chromosome"/>
</dbReference>
<evidence type="ECO:0000256" key="1">
    <source>
        <dbReference type="SAM" id="MobiDB-lite"/>
    </source>
</evidence>
<keyword evidence="4" id="KW-1185">Reference proteome</keyword>
<dbReference type="InterPro" id="IPR029063">
    <property type="entry name" value="SAM-dependent_MTases_sf"/>
</dbReference>
<name>U3GXT6_9CORY</name>
<dbReference type="STRING" id="1348662.CARG_06345"/>
<protein>
    <recommendedName>
        <fullName evidence="2">THUMP-like domain-containing protein</fullName>
    </recommendedName>
</protein>
<dbReference type="InterPro" id="IPR041497">
    <property type="entry name" value="Thump-like"/>
</dbReference>
<dbReference type="OrthoDB" id="9810570at2"/>
<dbReference type="PATRIC" id="fig|1348662.3.peg.1243"/>
<dbReference type="KEGG" id="caz:CARG_06345"/>
<evidence type="ECO:0000313" key="3">
    <source>
        <dbReference type="EMBL" id="AGU15393.1"/>
    </source>
</evidence>
<organism evidence="3 4">
    <name type="scientific">Corynebacterium argentoratense DSM 44202</name>
    <dbReference type="NCBI Taxonomy" id="1348662"/>
    <lineage>
        <taxon>Bacteria</taxon>
        <taxon>Bacillati</taxon>
        <taxon>Actinomycetota</taxon>
        <taxon>Actinomycetes</taxon>
        <taxon>Mycobacteriales</taxon>
        <taxon>Corynebacteriaceae</taxon>
        <taxon>Corynebacterium</taxon>
    </lineage>
</organism>
<gene>
    <name evidence="3" type="ORF">CARG_06345</name>
</gene>
<proteinExistence type="predicted"/>
<sequence length="418" mass="45025">MSFSPATVRWLADHRDDVAAVEQILSHRPDNYVHDAAMVARDVQRWGGEGDSRAVMELLSARKALGKKWGDGAASDKLVCSESAQQATPMPVAEVRMELIKQTCGANTLVHDVTCSIGTEGIAARRAGLDYIGADIDPARVAMAQHNLAGLSAHLYVGDALTPAVRPPQGCGYVVIADPARRSQGRRIHTPEDLIPPLPDVIDTYRGAELAIKCAPALDYSFWEGLVSVVSLDGQVRETTLYTPGIAQGRTRQAVVISTRGPQPSRDVIDDTYPLPDAESPEHPNALNPEESTTPGRFLVEPDGAIVRAGLVEHFAAREQLAFIDPRIAFLTGTRIPEGYSGCEIIETTTMKKLPAVLKGLDAGAVEILVRGVNITPENLRKKLKLKGTQPYVIALMRIGKGVASSTLAIVANKRQWG</sequence>
<dbReference type="EMBL" id="CP006365">
    <property type="protein sequence ID" value="AGU15393.1"/>
    <property type="molecule type" value="Genomic_DNA"/>
</dbReference>
<feature type="domain" description="THUMP-like" evidence="2">
    <location>
        <begin position="346"/>
        <end position="413"/>
    </location>
</feature>